<dbReference type="Proteomes" id="UP000427716">
    <property type="component" value="Chromosome"/>
</dbReference>
<dbReference type="InterPro" id="IPR003795">
    <property type="entry name" value="DUF192"/>
</dbReference>
<dbReference type="PANTHER" id="PTHR37953:SF1">
    <property type="entry name" value="UPF0127 PROTEIN MJ1496"/>
    <property type="match status" value="1"/>
</dbReference>
<proteinExistence type="predicted"/>
<dbReference type="EMBL" id="CP046415">
    <property type="protein sequence ID" value="QGT79512.1"/>
    <property type="molecule type" value="Genomic_DNA"/>
</dbReference>
<evidence type="ECO:0000313" key="2">
    <source>
        <dbReference type="Proteomes" id="UP000427716"/>
    </source>
</evidence>
<accession>A0A6I6DCF6</accession>
<dbReference type="Gene3D" id="2.60.120.1140">
    <property type="entry name" value="Protein of unknown function DUF192"/>
    <property type="match status" value="1"/>
</dbReference>
<evidence type="ECO:0000313" key="1">
    <source>
        <dbReference type="EMBL" id="QGT79512.1"/>
    </source>
</evidence>
<organism evidence="1 2">
    <name type="scientific">Guyparkeria halophila</name>
    <dbReference type="NCBI Taxonomy" id="47960"/>
    <lineage>
        <taxon>Bacteria</taxon>
        <taxon>Pseudomonadati</taxon>
        <taxon>Pseudomonadota</taxon>
        <taxon>Gammaproteobacteria</taxon>
        <taxon>Chromatiales</taxon>
        <taxon>Thioalkalibacteraceae</taxon>
        <taxon>Guyparkeria</taxon>
    </lineage>
</organism>
<dbReference type="InterPro" id="IPR038695">
    <property type="entry name" value="Saro_0823-like_sf"/>
</dbReference>
<sequence>MWLGGERFEIELATTPSSRQRGLMHRSPLADDQGMLFVYPDEAPRSFWMKNVSFAIDILYLDADWRVVDRHVAVPPCRQDPCPGYPSHGPARYVLELPAGTAGRLALEPGTRLEAPTKKAPD</sequence>
<dbReference type="Pfam" id="PF02643">
    <property type="entry name" value="DUF192"/>
    <property type="match status" value="1"/>
</dbReference>
<reference evidence="1 2" key="1">
    <citation type="submission" date="2019-11" db="EMBL/GenBank/DDBJ databases">
        <authorList>
            <person name="Zhang J."/>
            <person name="Sun C."/>
        </authorList>
    </citation>
    <scope>NUCLEOTIDE SEQUENCE [LARGE SCALE GENOMIC DNA]</scope>
    <source>
        <strain evidence="2">sp2</strain>
    </source>
</reference>
<keyword evidence="2" id="KW-1185">Reference proteome</keyword>
<dbReference type="KEGG" id="ghl:GM160_01410"/>
<dbReference type="AlphaFoldDB" id="A0A6I6DCF6"/>
<dbReference type="PANTHER" id="PTHR37953">
    <property type="entry name" value="UPF0127 PROTEIN MJ1496"/>
    <property type="match status" value="1"/>
</dbReference>
<gene>
    <name evidence="1" type="ORF">GM160_01410</name>
</gene>
<name>A0A6I6DCF6_9GAMM</name>
<protein>
    <submittedName>
        <fullName evidence="1">DUF192 domain-containing protein</fullName>
    </submittedName>
</protein>